<keyword evidence="7" id="KW-0238">DNA-binding</keyword>
<dbReference type="GO" id="GO:0000978">
    <property type="term" value="F:RNA polymerase II cis-regulatory region sequence-specific DNA binding"/>
    <property type="evidence" value="ECO:0007669"/>
    <property type="project" value="TreeGrafter"/>
</dbReference>
<evidence type="ECO:0000256" key="10">
    <source>
        <dbReference type="SAM" id="MobiDB-lite"/>
    </source>
</evidence>
<dbReference type="KEGG" id="nai:NECAME_08668"/>
<feature type="compositionally biased region" description="Low complexity" evidence="10">
    <location>
        <begin position="330"/>
        <end position="347"/>
    </location>
</feature>
<keyword evidence="4" id="KW-0677">Repeat</keyword>
<feature type="region of interest" description="Disordered" evidence="10">
    <location>
        <begin position="221"/>
        <end position="273"/>
    </location>
</feature>
<evidence type="ECO:0000313" key="13">
    <source>
        <dbReference type="Proteomes" id="UP000053676"/>
    </source>
</evidence>
<dbReference type="EMBL" id="KI658811">
    <property type="protein sequence ID" value="ETN81228.1"/>
    <property type="molecule type" value="Genomic_DNA"/>
</dbReference>
<feature type="domain" description="C2H2-type" evidence="11">
    <location>
        <begin position="76"/>
        <end position="106"/>
    </location>
</feature>
<dbReference type="GO" id="GO:0008270">
    <property type="term" value="F:zinc ion binding"/>
    <property type="evidence" value="ECO:0007669"/>
    <property type="project" value="UniProtKB-KW"/>
</dbReference>
<organism evidence="12 13">
    <name type="scientific">Necator americanus</name>
    <name type="common">Human hookworm</name>
    <dbReference type="NCBI Taxonomy" id="51031"/>
    <lineage>
        <taxon>Eukaryota</taxon>
        <taxon>Metazoa</taxon>
        <taxon>Ecdysozoa</taxon>
        <taxon>Nematoda</taxon>
        <taxon>Chromadorea</taxon>
        <taxon>Rhabditida</taxon>
        <taxon>Rhabditina</taxon>
        <taxon>Rhabditomorpha</taxon>
        <taxon>Strongyloidea</taxon>
        <taxon>Ancylostomatidae</taxon>
        <taxon>Bunostominae</taxon>
        <taxon>Necator</taxon>
    </lineage>
</organism>
<dbReference type="InterPro" id="IPR056436">
    <property type="entry name" value="Znf-C2H2_ZIC1-5/GLI1-3-like"/>
</dbReference>
<dbReference type="SMART" id="SM00355">
    <property type="entry name" value="ZnF_C2H2"/>
    <property type="match status" value="3"/>
</dbReference>
<evidence type="ECO:0000256" key="9">
    <source>
        <dbReference type="PROSITE-ProRule" id="PRU00042"/>
    </source>
</evidence>
<dbReference type="PANTHER" id="PTHR45718">
    <property type="entry name" value="TRANSCRIPTIONAL ACTIVATOR CUBITUS INTERRUPTUS"/>
    <property type="match status" value="1"/>
</dbReference>
<evidence type="ECO:0000256" key="3">
    <source>
        <dbReference type="ARBA" id="ARBA00022723"/>
    </source>
</evidence>
<keyword evidence="5 9" id="KW-0863">Zinc-finger</keyword>
<name>W2THD0_NECAM</name>
<dbReference type="InterPro" id="IPR013087">
    <property type="entry name" value="Znf_C2H2_type"/>
</dbReference>
<dbReference type="SUPFAM" id="SSF57667">
    <property type="entry name" value="beta-beta-alpha zinc fingers"/>
    <property type="match status" value="2"/>
</dbReference>
<dbReference type="OrthoDB" id="3214149at2759"/>
<comment type="similarity">
    <text evidence="2">Belongs to the GLI C2H2-type zinc-finger protein family.</text>
</comment>
<feature type="domain" description="C2H2-type" evidence="11">
    <location>
        <begin position="33"/>
        <end position="64"/>
    </location>
</feature>
<evidence type="ECO:0000313" key="12">
    <source>
        <dbReference type="EMBL" id="ETN81228.1"/>
    </source>
</evidence>
<dbReference type="OMA" id="QAHGHCE"/>
<feature type="compositionally biased region" description="Basic residues" evidence="10">
    <location>
        <begin position="141"/>
        <end position="154"/>
    </location>
</feature>
<dbReference type="FunFam" id="3.30.160.60:FF:000036">
    <property type="entry name" value="GLI family zinc finger 3"/>
    <property type="match status" value="1"/>
</dbReference>
<feature type="region of interest" description="Disordered" evidence="10">
    <location>
        <begin position="130"/>
        <end position="198"/>
    </location>
</feature>
<dbReference type="InterPro" id="IPR036236">
    <property type="entry name" value="Znf_C2H2_sf"/>
</dbReference>
<dbReference type="Gene3D" id="3.30.160.60">
    <property type="entry name" value="Classic Zinc Finger"/>
    <property type="match status" value="3"/>
</dbReference>
<feature type="domain" description="C2H2-type" evidence="11">
    <location>
        <begin position="107"/>
        <end position="137"/>
    </location>
</feature>
<keyword evidence="3" id="KW-0479">Metal-binding</keyword>
<evidence type="ECO:0000256" key="4">
    <source>
        <dbReference type="ARBA" id="ARBA00022737"/>
    </source>
</evidence>
<feature type="region of interest" description="Disordered" evidence="10">
    <location>
        <begin position="312"/>
        <end position="370"/>
    </location>
</feature>
<evidence type="ECO:0000256" key="1">
    <source>
        <dbReference type="ARBA" id="ARBA00004123"/>
    </source>
</evidence>
<dbReference type="STRING" id="51031.W2THD0"/>
<comment type="subcellular location">
    <subcellularLocation>
        <location evidence="1">Nucleus</location>
    </subcellularLocation>
</comment>
<feature type="compositionally biased region" description="Low complexity" evidence="10">
    <location>
        <begin position="232"/>
        <end position="273"/>
    </location>
</feature>
<dbReference type="Pfam" id="PF00096">
    <property type="entry name" value="zf-C2H2"/>
    <property type="match status" value="2"/>
</dbReference>
<dbReference type="GO" id="GO:0005634">
    <property type="term" value="C:nucleus"/>
    <property type="evidence" value="ECO:0007669"/>
    <property type="project" value="UniProtKB-SubCell"/>
</dbReference>
<proteinExistence type="inferred from homology"/>
<evidence type="ECO:0000256" key="8">
    <source>
        <dbReference type="ARBA" id="ARBA00023242"/>
    </source>
</evidence>
<dbReference type="PANTHER" id="PTHR45718:SF8">
    <property type="entry name" value="GLIS FAMILY ZINC FINGER 2"/>
    <property type="match status" value="1"/>
</dbReference>
<dbReference type="GO" id="GO:0000981">
    <property type="term" value="F:DNA-binding transcription factor activity, RNA polymerase II-specific"/>
    <property type="evidence" value="ECO:0007669"/>
    <property type="project" value="TreeGrafter"/>
</dbReference>
<feature type="compositionally biased region" description="Acidic residues" evidence="10">
    <location>
        <begin position="172"/>
        <end position="184"/>
    </location>
</feature>
<reference evidence="13" key="1">
    <citation type="journal article" date="2014" name="Nat. Genet.">
        <title>Genome of the human hookworm Necator americanus.</title>
        <authorList>
            <person name="Tang Y.T."/>
            <person name="Gao X."/>
            <person name="Rosa B.A."/>
            <person name="Abubucker S."/>
            <person name="Hallsworth-Pepin K."/>
            <person name="Martin J."/>
            <person name="Tyagi R."/>
            <person name="Heizer E."/>
            <person name="Zhang X."/>
            <person name="Bhonagiri-Palsikar V."/>
            <person name="Minx P."/>
            <person name="Warren W.C."/>
            <person name="Wang Q."/>
            <person name="Zhan B."/>
            <person name="Hotez P.J."/>
            <person name="Sternberg P.W."/>
            <person name="Dougall A."/>
            <person name="Gaze S.T."/>
            <person name="Mulvenna J."/>
            <person name="Sotillo J."/>
            <person name="Ranganathan S."/>
            <person name="Rabelo E.M."/>
            <person name="Wilson R.K."/>
            <person name="Felgner P.L."/>
            <person name="Bethony J."/>
            <person name="Hawdon J.M."/>
            <person name="Gasser R.B."/>
            <person name="Loukas A."/>
            <person name="Mitreva M."/>
        </authorList>
    </citation>
    <scope>NUCLEOTIDE SEQUENCE [LARGE SCALE GENOMIC DNA]</scope>
</reference>
<keyword evidence="13" id="KW-1185">Reference proteome</keyword>
<dbReference type="AlphaFoldDB" id="W2THD0"/>
<evidence type="ECO:0000256" key="6">
    <source>
        <dbReference type="ARBA" id="ARBA00022833"/>
    </source>
</evidence>
<feature type="compositionally biased region" description="Basic and acidic residues" evidence="10">
    <location>
        <begin position="131"/>
        <end position="140"/>
    </location>
</feature>
<protein>
    <submittedName>
        <fullName evidence="12">Zinc finger, C2H2 type</fullName>
    </submittedName>
</protein>
<gene>
    <name evidence="12" type="ORF">NECAME_08668</name>
</gene>
<dbReference type="Pfam" id="PF23561">
    <property type="entry name" value="zf-C2H2_15"/>
    <property type="match status" value="1"/>
</dbReference>
<evidence type="ECO:0000256" key="5">
    <source>
        <dbReference type="ARBA" id="ARBA00022771"/>
    </source>
</evidence>
<dbReference type="Proteomes" id="UP000053676">
    <property type="component" value="Unassembled WGS sequence"/>
</dbReference>
<dbReference type="PROSITE" id="PS50157">
    <property type="entry name" value="ZINC_FINGER_C2H2_2"/>
    <property type="match status" value="3"/>
</dbReference>
<dbReference type="InterPro" id="IPR043359">
    <property type="entry name" value="GLI-like"/>
</dbReference>
<evidence type="ECO:0000256" key="2">
    <source>
        <dbReference type="ARBA" id="ARBA00010831"/>
    </source>
</evidence>
<keyword evidence="8" id="KW-0539">Nucleus</keyword>
<accession>W2THD0</accession>
<keyword evidence="6" id="KW-0862">Zinc</keyword>
<dbReference type="PROSITE" id="PS00028">
    <property type="entry name" value="ZINC_FINGER_C2H2_1"/>
    <property type="match status" value="2"/>
</dbReference>
<sequence>MSSIPNAATDLPHAEALVDHVAECHVNISNRDWVCRWRACDRTEPFRALYMLVVHVRKHTGEKPNECTKFIELRPYACEIPGCPKAFSNASDRAKHQNRTHSNLKPYVCSIAQCGKSYTDPSSLRKHIKTVHGDEAYERAKKNRPHNTGGRRKQMSQTDKTKEFGMDTETASSEEQDHIEEESNVNETSTTSPCSEDFNSGECSHINLSILIRLERITVNSGGGDDRDRTLSQGSVVSGSGSASVAAPSPAGSSSSCHSGGTGASSASSSSQQHSKGFFIDQILSDRFYTPSPESNVDSDFLPGSLAKKASLRGEPWKKHEKKDMWSTGTISDNTTLSSSSPTNTATYDDDDDLVDDPAPSGTFDDLSCPDSQGGVAVATRHSYHLSGRFSCIREKYKLGMLDMEQFSDEDAVLLSDATYGAETEQLGCAATEESIAPETGLANSSLGMLMTGRCSMASDCSSTLSSQAHYVHGSYTSIDSQILSDANNLEPSALNPDYGHYSQTDMNDEYVPRISPPLVPHFEQSFMPMEHLSETDNTSPVSALVLSTHPRSEQEYSRRHMQALQNIADEGLLVSHSLAFLWLDYSLLCYQLSEPLPPSERLLYRPGMDILNAGILVQAHGHCEPVWYTQGEQYHIFSEAEAIRSAEETAEVFTTDLVESECGTTVLPDDFDGVRDIPDFHLDRDNFIRDYLDEEALSLSMKNLNVVCRDHNPQSPTEN</sequence>
<evidence type="ECO:0000259" key="11">
    <source>
        <dbReference type="PROSITE" id="PS50157"/>
    </source>
</evidence>
<evidence type="ECO:0000256" key="7">
    <source>
        <dbReference type="ARBA" id="ARBA00023125"/>
    </source>
</evidence>
<feature type="compositionally biased region" description="Basic and acidic residues" evidence="10">
    <location>
        <begin position="315"/>
        <end position="325"/>
    </location>
</feature>